<evidence type="ECO:0000313" key="2">
    <source>
        <dbReference type="EMBL" id="KAJ3575434.1"/>
    </source>
</evidence>
<proteinExistence type="predicted"/>
<dbReference type="CDD" id="cd09917">
    <property type="entry name" value="F-box_SF"/>
    <property type="match status" value="1"/>
</dbReference>
<accession>A0AAD5YY81</accession>
<evidence type="ECO:0000313" key="3">
    <source>
        <dbReference type="Proteomes" id="UP001213000"/>
    </source>
</evidence>
<feature type="domain" description="F-box" evidence="1">
    <location>
        <begin position="1"/>
        <end position="46"/>
    </location>
</feature>
<dbReference type="InterPro" id="IPR036047">
    <property type="entry name" value="F-box-like_dom_sf"/>
</dbReference>
<sequence>MLSVLPNEIVFHIFSFLSPSDIIRRARRVSRRFYGLSKERSLWLEVLRHCDYVLPLHVPLASTGELEEKLLCGERVKKAWTAPRKVPPRRVLDFELGRGTHPMGMMGRYLVYRSHREPFDRVESPRYFWVDIEAKQLGRPSPVAQFDLHSEIEEYGVDSDFHQCRSFILSEENHALYVMFIQVDINTESGRTDLYLKLASIDFIPSGHLKHKIHFSHPIGDEGLPSPLSVGHFIGPVPGCDYVAMHPWADSTLPIHLFSISTGKVVICPRHTKFLEAPQEALTFDQVSCQLSPRYLVQVHNANHIEIFQLPTPQELDEAAGTISAEKVYNIILPQQLGMQPKCLPRPEILFFSETSVLVLLAHENVIQTFDLDLSTIPKTTQLAAKDFNCRFIPREKYTWDHNSLSISLPSSRSVLGVTICKRMGYDAEAPQVSVFGLWLGLWERVSMEKLGTELELPEWVGFGEFGFSLISPNDAARGRLAFTTAYQLQDGFLGPKVVVVDYV</sequence>
<dbReference type="EMBL" id="JANIEX010000037">
    <property type="protein sequence ID" value="KAJ3575434.1"/>
    <property type="molecule type" value="Genomic_DNA"/>
</dbReference>
<dbReference type="InterPro" id="IPR001810">
    <property type="entry name" value="F-box_dom"/>
</dbReference>
<gene>
    <name evidence="2" type="ORF">NP233_g1101</name>
</gene>
<dbReference type="SMART" id="SM00256">
    <property type="entry name" value="FBOX"/>
    <property type="match status" value="1"/>
</dbReference>
<dbReference type="Pfam" id="PF12937">
    <property type="entry name" value="F-box-like"/>
    <property type="match status" value="1"/>
</dbReference>
<evidence type="ECO:0000259" key="1">
    <source>
        <dbReference type="PROSITE" id="PS50181"/>
    </source>
</evidence>
<dbReference type="SUPFAM" id="SSF81383">
    <property type="entry name" value="F-box domain"/>
    <property type="match status" value="1"/>
</dbReference>
<dbReference type="Proteomes" id="UP001213000">
    <property type="component" value="Unassembled WGS sequence"/>
</dbReference>
<organism evidence="2 3">
    <name type="scientific">Leucocoprinus birnbaumii</name>
    <dbReference type="NCBI Taxonomy" id="56174"/>
    <lineage>
        <taxon>Eukaryota</taxon>
        <taxon>Fungi</taxon>
        <taxon>Dikarya</taxon>
        <taxon>Basidiomycota</taxon>
        <taxon>Agaricomycotina</taxon>
        <taxon>Agaricomycetes</taxon>
        <taxon>Agaricomycetidae</taxon>
        <taxon>Agaricales</taxon>
        <taxon>Agaricineae</taxon>
        <taxon>Agaricaceae</taxon>
        <taxon>Leucocoprinus</taxon>
    </lineage>
</organism>
<keyword evidence="3" id="KW-1185">Reference proteome</keyword>
<comment type="caution">
    <text evidence="2">The sequence shown here is derived from an EMBL/GenBank/DDBJ whole genome shotgun (WGS) entry which is preliminary data.</text>
</comment>
<name>A0AAD5YY81_9AGAR</name>
<protein>
    <recommendedName>
        <fullName evidence="1">F-box domain-containing protein</fullName>
    </recommendedName>
</protein>
<reference evidence="2" key="1">
    <citation type="submission" date="2022-07" db="EMBL/GenBank/DDBJ databases">
        <title>Genome Sequence of Leucocoprinus birnbaumii.</title>
        <authorList>
            <person name="Buettner E."/>
        </authorList>
    </citation>
    <scope>NUCLEOTIDE SEQUENCE</scope>
    <source>
        <strain evidence="2">VT141</strain>
    </source>
</reference>
<dbReference type="Gene3D" id="1.20.1280.50">
    <property type="match status" value="1"/>
</dbReference>
<dbReference type="PROSITE" id="PS50181">
    <property type="entry name" value="FBOX"/>
    <property type="match status" value="1"/>
</dbReference>
<dbReference type="AlphaFoldDB" id="A0AAD5YY81"/>